<evidence type="ECO:0000313" key="3">
    <source>
        <dbReference type="EMBL" id="MBO8190009.1"/>
    </source>
</evidence>
<evidence type="ECO:0000256" key="1">
    <source>
        <dbReference type="SAM" id="MobiDB-lite"/>
    </source>
</evidence>
<dbReference type="Proteomes" id="UP001518976">
    <property type="component" value="Unassembled WGS sequence"/>
</dbReference>
<dbReference type="EMBL" id="JAFFZN010000051">
    <property type="protein sequence ID" value="MBO8190009.1"/>
    <property type="molecule type" value="Genomic_DNA"/>
</dbReference>
<feature type="region of interest" description="Disordered" evidence="1">
    <location>
        <begin position="55"/>
        <end position="96"/>
    </location>
</feature>
<keyword evidence="2" id="KW-1133">Transmembrane helix</keyword>
<keyword evidence="2" id="KW-0812">Transmembrane</keyword>
<keyword evidence="4" id="KW-1185">Reference proteome</keyword>
<comment type="caution">
    <text evidence="3">The sequence shown here is derived from an EMBL/GenBank/DDBJ whole genome shotgun (WGS) entry which is preliminary data.</text>
</comment>
<sequence length="96" mass="9971">MSPTQTTLVQVLPLAKDLDENKVTPGVLGFIVFAVIGAAVWMLMKSMNKHMNRVDFEEQPAEGESSAKSAGASADDSASAEAPAEAAASAPPKRKG</sequence>
<reference evidence="3 4" key="1">
    <citation type="submission" date="2021-02" db="EMBL/GenBank/DDBJ databases">
        <title>Streptomyces spirodelae sp. nov., isolated from duckweed.</title>
        <authorList>
            <person name="Saimee Y."/>
            <person name="Duangmal K."/>
        </authorList>
    </citation>
    <scope>NUCLEOTIDE SEQUENCE [LARGE SCALE GENOMIC DNA]</scope>
    <source>
        <strain evidence="3 4">DW4-2</strain>
    </source>
</reference>
<accession>A0ABS3X3R1</accession>
<dbReference type="RefSeq" id="WP_209268768.1">
    <property type="nucleotide sequence ID" value="NZ_JAFFZN010000051.1"/>
</dbReference>
<evidence type="ECO:0000256" key="2">
    <source>
        <dbReference type="SAM" id="Phobius"/>
    </source>
</evidence>
<gene>
    <name evidence="3" type="ORF">JW592_31860</name>
</gene>
<organism evidence="3 4">
    <name type="scientific">Streptomyces spirodelae</name>
    <dbReference type="NCBI Taxonomy" id="2812904"/>
    <lineage>
        <taxon>Bacteria</taxon>
        <taxon>Bacillati</taxon>
        <taxon>Actinomycetota</taxon>
        <taxon>Actinomycetes</taxon>
        <taxon>Kitasatosporales</taxon>
        <taxon>Streptomycetaceae</taxon>
        <taxon>Streptomyces</taxon>
    </lineage>
</organism>
<feature type="compositionally biased region" description="Low complexity" evidence="1">
    <location>
        <begin position="62"/>
        <end position="96"/>
    </location>
</feature>
<protein>
    <submittedName>
        <fullName evidence="3">Uncharacterized protein</fullName>
    </submittedName>
</protein>
<feature type="transmembrane region" description="Helical" evidence="2">
    <location>
        <begin position="23"/>
        <end position="43"/>
    </location>
</feature>
<proteinExistence type="predicted"/>
<name>A0ABS3X3R1_9ACTN</name>
<evidence type="ECO:0000313" key="4">
    <source>
        <dbReference type="Proteomes" id="UP001518976"/>
    </source>
</evidence>
<keyword evidence="2" id="KW-0472">Membrane</keyword>